<accession>A0A512BG83</accession>
<dbReference type="AlphaFoldDB" id="A0A512BG83"/>
<keyword evidence="4" id="KW-0479">Metal-binding</keyword>
<dbReference type="PANTHER" id="PTHR43622">
    <property type="entry name" value="3-DEHYDROQUINATE SYNTHASE"/>
    <property type="match status" value="1"/>
</dbReference>
<dbReference type="CDD" id="cd08195">
    <property type="entry name" value="DHQS"/>
    <property type="match status" value="1"/>
</dbReference>
<evidence type="ECO:0000259" key="11">
    <source>
        <dbReference type="Pfam" id="PF01761"/>
    </source>
</evidence>
<evidence type="ECO:0000256" key="5">
    <source>
        <dbReference type="ARBA" id="ARBA00022741"/>
    </source>
</evidence>
<keyword evidence="14" id="KW-1185">Reference proteome</keyword>
<dbReference type="GO" id="GO:0009423">
    <property type="term" value="P:chorismate biosynthetic process"/>
    <property type="evidence" value="ECO:0007669"/>
    <property type="project" value="UniProtKB-UniRule"/>
</dbReference>
<dbReference type="InterPro" id="IPR056179">
    <property type="entry name" value="DHQS_C"/>
</dbReference>
<keyword evidence="7" id="KW-0520">NAD</keyword>
<evidence type="ECO:0000313" key="13">
    <source>
        <dbReference type="EMBL" id="GEO10847.1"/>
    </source>
</evidence>
<evidence type="ECO:0000256" key="4">
    <source>
        <dbReference type="ARBA" id="ARBA00022723"/>
    </source>
</evidence>
<dbReference type="NCBIfam" id="TIGR01357">
    <property type="entry name" value="aroB"/>
    <property type="match status" value="1"/>
</dbReference>
<evidence type="ECO:0000256" key="7">
    <source>
        <dbReference type="ARBA" id="ARBA00023027"/>
    </source>
</evidence>
<comment type="cofactor">
    <cofactor evidence="1">
        <name>NAD(+)</name>
        <dbReference type="ChEBI" id="CHEBI:57540"/>
    </cofactor>
</comment>
<keyword evidence="6" id="KW-0862">Zinc</keyword>
<evidence type="ECO:0000256" key="10">
    <source>
        <dbReference type="NCBIfam" id="TIGR01357"/>
    </source>
</evidence>
<dbReference type="RefSeq" id="WP_147204959.1">
    <property type="nucleotide sequence ID" value="NZ_BJYT01000013.1"/>
</dbReference>
<feature type="domain" description="3-dehydroquinate synthase C-terminal" evidence="12">
    <location>
        <begin position="169"/>
        <end position="306"/>
    </location>
</feature>
<proteinExistence type="predicted"/>
<gene>
    <name evidence="13" type="primary">aroB_2</name>
    <name evidence="13" type="ORF">SAE01_33430</name>
</gene>
<evidence type="ECO:0000256" key="6">
    <source>
        <dbReference type="ARBA" id="ARBA00022833"/>
    </source>
</evidence>
<dbReference type="InterPro" id="IPR016037">
    <property type="entry name" value="DHQ_synth_AroB"/>
</dbReference>
<dbReference type="Pfam" id="PF01761">
    <property type="entry name" value="DHQ_synthase"/>
    <property type="match status" value="1"/>
</dbReference>
<dbReference type="PIRSF" id="PIRSF001455">
    <property type="entry name" value="DHQ_synth"/>
    <property type="match status" value="1"/>
</dbReference>
<dbReference type="GO" id="GO:0005737">
    <property type="term" value="C:cytoplasm"/>
    <property type="evidence" value="ECO:0007669"/>
    <property type="project" value="InterPro"/>
</dbReference>
<sequence>MIKKSFSFSSSTVNYYFNADFNYLEQLVSKDNAVIVTDENVFAKHQKKFKGWKSIIIKAGEQHKVQATVDDIIQQLIDVGADRNTTLVGVGGGVITDITGYVAGIYMRGIAFGFVPTSILAMVDAAIGGKNGIDVGLYKNMVGLIKQPAFLLYDFSLLKSLPKEEWVNGFAEVIKHACIKDAPMFNMLEENKLDYFQKDPENLAKLIQRNALLKTKVVVTDEFENGDRKLLNFGHTIGHAVENLYKIPHGHAVSIGMGVACKFSEEITGFKDTARVVNVLKQYGLPPQFEFDKEETFRILKSDKKKSNQSINYVLLNKIGKATIVPLPFEQIHALINNL</sequence>
<comment type="cofactor">
    <cofactor evidence="2">
        <name>Co(2+)</name>
        <dbReference type="ChEBI" id="CHEBI:48828"/>
    </cofactor>
</comment>
<dbReference type="Gene3D" id="3.40.50.1970">
    <property type="match status" value="1"/>
</dbReference>
<evidence type="ECO:0000256" key="9">
    <source>
        <dbReference type="ARBA" id="ARBA00023285"/>
    </source>
</evidence>
<dbReference type="GO" id="GO:0003856">
    <property type="term" value="F:3-dehydroquinate synthase activity"/>
    <property type="evidence" value="ECO:0007669"/>
    <property type="project" value="UniProtKB-UniRule"/>
</dbReference>
<dbReference type="PANTHER" id="PTHR43622:SF1">
    <property type="entry name" value="3-DEHYDROQUINATE SYNTHASE"/>
    <property type="match status" value="1"/>
</dbReference>
<dbReference type="InterPro" id="IPR030960">
    <property type="entry name" value="DHQS/DOIS_N"/>
</dbReference>
<dbReference type="GO" id="GO:0000166">
    <property type="term" value="F:nucleotide binding"/>
    <property type="evidence" value="ECO:0007669"/>
    <property type="project" value="UniProtKB-KW"/>
</dbReference>
<dbReference type="OrthoDB" id="9806583at2"/>
<organism evidence="13 14">
    <name type="scientific">Segetibacter aerophilus</name>
    <dbReference type="NCBI Taxonomy" id="670293"/>
    <lineage>
        <taxon>Bacteria</taxon>
        <taxon>Pseudomonadati</taxon>
        <taxon>Bacteroidota</taxon>
        <taxon>Chitinophagia</taxon>
        <taxon>Chitinophagales</taxon>
        <taxon>Chitinophagaceae</taxon>
        <taxon>Segetibacter</taxon>
    </lineage>
</organism>
<name>A0A512BG83_9BACT</name>
<keyword evidence="8" id="KW-0456">Lyase</keyword>
<dbReference type="Pfam" id="PF24621">
    <property type="entry name" value="DHQS_C"/>
    <property type="match status" value="1"/>
</dbReference>
<dbReference type="GO" id="GO:0009073">
    <property type="term" value="P:aromatic amino acid family biosynthetic process"/>
    <property type="evidence" value="ECO:0007669"/>
    <property type="project" value="InterPro"/>
</dbReference>
<evidence type="ECO:0000256" key="3">
    <source>
        <dbReference type="ARBA" id="ARBA00003485"/>
    </source>
</evidence>
<feature type="domain" description="3-dehydroquinate synthase N-terminal" evidence="11">
    <location>
        <begin position="55"/>
        <end position="167"/>
    </location>
</feature>
<dbReference type="EC" id="4.2.3.4" evidence="10"/>
<reference evidence="13 14" key="1">
    <citation type="submission" date="2019-07" db="EMBL/GenBank/DDBJ databases">
        <title>Whole genome shotgun sequence of Segetibacter aerophilus NBRC 106135.</title>
        <authorList>
            <person name="Hosoyama A."/>
            <person name="Uohara A."/>
            <person name="Ohji S."/>
            <person name="Ichikawa N."/>
        </authorList>
    </citation>
    <scope>NUCLEOTIDE SEQUENCE [LARGE SCALE GENOMIC DNA]</scope>
    <source>
        <strain evidence="13 14">NBRC 106135</strain>
    </source>
</reference>
<evidence type="ECO:0000259" key="12">
    <source>
        <dbReference type="Pfam" id="PF24621"/>
    </source>
</evidence>
<evidence type="ECO:0000256" key="1">
    <source>
        <dbReference type="ARBA" id="ARBA00001911"/>
    </source>
</evidence>
<keyword evidence="5" id="KW-0547">Nucleotide-binding</keyword>
<keyword evidence="9" id="KW-0170">Cobalt</keyword>
<evidence type="ECO:0000256" key="2">
    <source>
        <dbReference type="ARBA" id="ARBA00001941"/>
    </source>
</evidence>
<dbReference type="InterPro" id="IPR030963">
    <property type="entry name" value="DHQ_synth_fam"/>
</dbReference>
<comment type="function">
    <text evidence="3">Catalyzes the conversion of 3-deoxy-D-arabino-heptulosonate 7-phosphate (DAHP) to dehydroquinate (DHQ).</text>
</comment>
<comment type="caution">
    <text evidence="13">The sequence shown here is derived from an EMBL/GenBank/DDBJ whole genome shotgun (WGS) entry which is preliminary data.</text>
</comment>
<dbReference type="SUPFAM" id="SSF56796">
    <property type="entry name" value="Dehydroquinate synthase-like"/>
    <property type="match status" value="1"/>
</dbReference>
<dbReference type="Gene3D" id="1.20.1090.10">
    <property type="entry name" value="Dehydroquinate synthase-like - alpha domain"/>
    <property type="match status" value="1"/>
</dbReference>
<evidence type="ECO:0000256" key="8">
    <source>
        <dbReference type="ARBA" id="ARBA00023239"/>
    </source>
</evidence>
<dbReference type="GO" id="GO:0046872">
    <property type="term" value="F:metal ion binding"/>
    <property type="evidence" value="ECO:0007669"/>
    <property type="project" value="UniProtKB-KW"/>
</dbReference>
<dbReference type="EMBL" id="BJYT01000013">
    <property type="protein sequence ID" value="GEO10847.1"/>
    <property type="molecule type" value="Genomic_DNA"/>
</dbReference>
<evidence type="ECO:0000313" key="14">
    <source>
        <dbReference type="Proteomes" id="UP000321513"/>
    </source>
</evidence>
<dbReference type="Proteomes" id="UP000321513">
    <property type="component" value="Unassembled WGS sequence"/>
</dbReference>
<protein>
    <recommendedName>
        <fullName evidence="10">3-dehydroquinate synthase</fullName>
        <ecNumber evidence="10">4.2.3.4</ecNumber>
    </recommendedName>
</protein>
<dbReference type="InterPro" id="IPR050071">
    <property type="entry name" value="Dehydroquinate_synthase"/>
</dbReference>